<dbReference type="SUPFAM" id="SSF52218">
    <property type="entry name" value="Flavoproteins"/>
    <property type="match status" value="1"/>
</dbReference>
<name>A0A7W2ISJ2_9VIBR</name>
<gene>
    <name evidence="4" type="ORF">H2O73_02190</name>
</gene>
<dbReference type="InterPro" id="IPR051796">
    <property type="entry name" value="ISF_SsuE-like"/>
</dbReference>
<comment type="caution">
    <text evidence="4">The sequence shown here is derived from an EMBL/GenBank/DDBJ whole genome shotgun (WGS) entry which is preliminary data.</text>
</comment>
<keyword evidence="1" id="KW-0285">Flavoprotein</keyword>
<dbReference type="EMBL" id="JACFYF010000001">
    <property type="protein sequence ID" value="MBA5761138.1"/>
    <property type="molecule type" value="Genomic_DNA"/>
</dbReference>
<feature type="domain" description="NADPH-dependent FMN reductase-like" evidence="3">
    <location>
        <begin position="1"/>
        <end position="142"/>
    </location>
</feature>
<dbReference type="GO" id="GO:0016491">
    <property type="term" value="F:oxidoreductase activity"/>
    <property type="evidence" value="ECO:0007669"/>
    <property type="project" value="InterPro"/>
</dbReference>
<evidence type="ECO:0000313" key="4">
    <source>
        <dbReference type="EMBL" id="MBA5761138.1"/>
    </source>
</evidence>
<dbReference type="Proteomes" id="UP000571701">
    <property type="component" value="Unassembled WGS sequence"/>
</dbReference>
<protein>
    <submittedName>
        <fullName evidence="4">NAD(P)H-dependent oxidoreductase</fullName>
    </submittedName>
</protein>
<dbReference type="RefSeq" id="WP_182106069.1">
    <property type="nucleotide sequence ID" value="NZ_JACFYF010000001.1"/>
</dbReference>
<reference evidence="4 5" key="1">
    <citation type="submission" date="2020-07" db="EMBL/GenBank/DDBJ databases">
        <title>Vibrio marinisediminis sp. nov., isolated from marine sediment.</title>
        <authorList>
            <person name="Ji X."/>
        </authorList>
    </citation>
    <scope>NUCLEOTIDE SEQUENCE [LARGE SCALE GENOMIC DNA]</scope>
    <source>
        <strain evidence="4 5">404</strain>
    </source>
</reference>
<proteinExistence type="predicted"/>
<dbReference type="Gene3D" id="3.40.50.360">
    <property type="match status" value="1"/>
</dbReference>
<evidence type="ECO:0000256" key="1">
    <source>
        <dbReference type="ARBA" id="ARBA00022630"/>
    </source>
</evidence>
<evidence type="ECO:0000259" key="3">
    <source>
        <dbReference type="Pfam" id="PF03358"/>
    </source>
</evidence>
<organism evidence="4 5">
    <name type="scientific">Vibrio marinisediminis</name>
    <dbReference type="NCBI Taxonomy" id="2758441"/>
    <lineage>
        <taxon>Bacteria</taxon>
        <taxon>Pseudomonadati</taxon>
        <taxon>Pseudomonadota</taxon>
        <taxon>Gammaproteobacteria</taxon>
        <taxon>Vibrionales</taxon>
        <taxon>Vibrionaceae</taxon>
        <taxon>Vibrio</taxon>
    </lineage>
</organism>
<dbReference type="InterPro" id="IPR005025">
    <property type="entry name" value="FMN_Rdtase-like_dom"/>
</dbReference>
<dbReference type="AlphaFoldDB" id="A0A7W2ISJ2"/>
<accession>A0A7W2ISJ2</accession>
<evidence type="ECO:0000313" key="5">
    <source>
        <dbReference type="Proteomes" id="UP000571701"/>
    </source>
</evidence>
<dbReference type="InterPro" id="IPR029039">
    <property type="entry name" value="Flavoprotein-like_sf"/>
</dbReference>
<dbReference type="Pfam" id="PF03358">
    <property type="entry name" value="FMN_red"/>
    <property type="match status" value="1"/>
</dbReference>
<sequence>MKTLVLFSSANPQGNTAQVVERVAQHIDMEIINIDELSISAYNYENQYPNDDFYPLVEKILQADNVIFASPIYWHAPTAPMKAFIDRITELTDVAALKIKARSLASKRAFVLTSSANAEICSVFEQMFSKIFSYFSMQYAGKLHADCRENIVINPRELDTFISALLTKPLERSITYLSTDSNASN</sequence>
<dbReference type="PANTHER" id="PTHR43278">
    <property type="entry name" value="NAD(P)H-DEPENDENT FMN-CONTAINING OXIDOREDUCTASE YWQN-RELATED"/>
    <property type="match status" value="1"/>
</dbReference>
<keyword evidence="2" id="KW-0288">FMN</keyword>
<dbReference type="PANTHER" id="PTHR43278:SF4">
    <property type="entry name" value="NAD(P)H-DEPENDENT FMN-CONTAINING OXIDOREDUCTASE YWQN-RELATED"/>
    <property type="match status" value="1"/>
</dbReference>
<evidence type="ECO:0000256" key="2">
    <source>
        <dbReference type="ARBA" id="ARBA00022643"/>
    </source>
</evidence>
<keyword evidence="5" id="KW-1185">Reference proteome</keyword>